<dbReference type="AlphaFoldDB" id="A0ABD2IBF2"/>
<organism evidence="1 2">
    <name type="scientific">Heterodera trifolii</name>
    <dbReference type="NCBI Taxonomy" id="157864"/>
    <lineage>
        <taxon>Eukaryota</taxon>
        <taxon>Metazoa</taxon>
        <taxon>Ecdysozoa</taxon>
        <taxon>Nematoda</taxon>
        <taxon>Chromadorea</taxon>
        <taxon>Rhabditida</taxon>
        <taxon>Tylenchina</taxon>
        <taxon>Tylenchomorpha</taxon>
        <taxon>Tylenchoidea</taxon>
        <taxon>Heteroderidae</taxon>
        <taxon>Heteroderinae</taxon>
        <taxon>Heterodera</taxon>
    </lineage>
</organism>
<keyword evidence="2" id="KW-1185">Reference proteome</keyword>
<proteinExistence type="predicted"/>
<evidence type="ECO:0000313" key="2">
    <source>
        <dbReference type="Proteomes" id="UP001620626"/>
    </source>
</evidence>
<sequence length="213" mass="24291">MKSVTKWAKFEQVFLFGQEIGGSTEIFLVPKIQWVLAQRIRAHFGTEIGRLRNLDFEQAVDAGFAGIRQKLAKLIGICQQIDKSLQLMAFIKLFTKTTTSQEKSGMMRWRNGTQKITENLLDQQLTQLRPMFSSAEKQFGTELDAIWSKENCGQKKVPIVCQILAELRKLGDHWHGLFVKLYLSSVCCKTLELGSTSQRRHGSGTVSYRNPMF</sequence>
<name>A0ABD2IBF2_9BILA</name>
<reference evidence="1 2" key="1">
    <citation type="submission" date="2024-10" db="EMBL/GenBank/DDBJ databases">
        <authorList>
            <person name="Kim D."/>
        </authorList>
    </citation>
    <scope>NUCLEOTIDE SEQUENCE [LARGE SCALE GENOMIC DNA]</scope>
    <source>
        <strain evidence="1">BH-2024</strain>
    </source>
</reference>
<accession>A0ABD2IBF2</accession>
<gene>
    <name evidence="1" type="ORF">niasHT_033461</name>
</gene>
<dbReference type="Proteomes" id="UP001620626">
    <property type="component" value="Unassembled WGS sequence"/>
</dbReference>
<protein>
    <submittedName>
        <fullName evidence="1">Uncharacterized protein</fullName>
    </submittedName>
</protein>
<dbReference type="EMBL" id="JBICBT010001248">
    <property type="protein sequence ID" value="KAL3076596.1"/>
    <property type="molecule type" value="Genomic_DNA"/>
</dbReference>
<comment type="caution">
    <text evidence="1">The sequence shown here is derived from an EMBL/GenBank/DDBJ whole genome shotgun (WGS) entry which is preliminary data.</text>
</comment>
<evidence type="ECO:0000313" key="1">
    <source>
        <dbReference type="EMBL" id="KAL3076596.1"/>
    </source>
</evidence>